<name>A0A0D6XSQ7_9STAP</name>
<dbReference type="RefSeq" id="WP_044359037.1">
    <property type="nucleotide sequence ID" value="NZ_JXWY01000013.1"/>
</dbReference>
<accession>A0A0D6XSQ7</accession>
<evidence type="ECO:0000313" key="3">
    <source>
        <dbReference type="Proteomes" id="UP000032366"/>
    </source>
</evidence>
<protein>
    <submittedName>
        <fullName evidence="2">Hypothetical phage-related protein</fullName>
    </submittedName>
</protein>
<dbReference type="AlphaFoldDB" id="A0A0D6XSQ7"/>
<reference evidence="2 4" key="2">
    <citation type="submission" date="2018-06" db="EMBL/GenBank/DDBJ databases">
        <authorList>
            <consortium name="Pathogen Informatics"/>
            <person name="Doyle S."/>
        </authorList>
    </citation>
    <scope>NUCLEOTIDE SEQUENCE [LARGE SCALE GENOMIC DNA]</scope>
    <source>
        <strain evidence="2 4">NCTC13832</strain>
    </source>
</reference>
<dbReference type="OrthoDB" id="2411126at2"/>
<gene>
    <name evidence="2" type="ORF">NCTC13832_00695</name>
    <name evidence="1" type="ORF">TP70_02250</name>
</gene>
<proteinExistence type="predicted"/>
<keyword evidence="3" id="KW-1185">Reference proteome</keyword>
<dbReference type="EMBL" id="UHDT01000001">
    <property type="protein sequence ID" value="SUM57030.1"/>
    <property type="molecule type" value="Genomic_DNA"/>
</dbReference>
<dbReference type="EMBL" id="JXWY01000013">
    <property type="protein sequence ID" value="KIX91455.1"/>
    <property type="molecule type" value="Genomic_DNA"/>
</dbReference>
<evidence type="ECO:0000313" key="1">
    <source>
        <dbReference type="EMBL" id="KIX91455.1"/>
    </source>
</evidence>
<organism evidence="2 4">
    <name type="scientific">Staphylococcus microti</name>
    <dbReference type="NCBI Taxonomy" id="569857"/>
    <lineage>
        <taxon>Bacteria</taxon>
        <taxon>Bacillati</taxon>
        <taxon>Bacillota</taxon>
        <taxon>Bacilli</taxon>
        <taxon>Bacillales</taxon>
        <taxon>Staphylococcaceae</taxon>
        <taxon>Staphylococcus</taxon>
    </lineage>
</organism>
<sequence>MTVLEFKDFLGYLFSVEYSDDTRMQLKMVQLGWAVDRLLVSERISPFDDYDEVSKLIFNELDVNQRCKDDRDRVAKEDY</sequence>
<dbReference type="Proteomes" id="UP000254100">
    <property type="component" value="Unassembled WGS sequence"/>
</dbReference>
<dbReference type="Proteomes" id="UP000032366">
    <property type="component" value="Unassembled WGS sequence"/>
</dbReference>
<evidence type="ECO:0000313" key="2">
    <source>
        <dbReference type="EMBL" id="SUM57030.1"/>
    </source>
</evidence>
<reference evidence="1 3" key="1">
    <citation type="submission" date="2015-01" db="EMBL/GenBank/DDBJ databases">
        <authorList>
            <person name="Guo J."/>
        </authorList>
    </citation>
    <scope>NUCLEOTIDE SEQUENCE [LARGE SCALE GENOMIC DNA]</scope>
    <source>
        <strain evidence="1 3">DSM 22147</strain>
    </source>
</reference>
<evidence type="ECO:0000313" key="4">
    <source>
        <dbReference type="Proteomes" id="UP000254100"/>
    </source>
</evidence>
<dbReference type="STRING" id="569857.TP70_02250"/>